<feature type="chain" id="PRO_5035788255" evidence="2">
    <location>
        <begin position="23"/>
        <end position="527"/>
    </location>
</feature>
<feature type="compositionally biased region" description="Low complexity" evidence="1">
    <location>
        <begin position="444"/>
        <end position="463"/>
    </location>
</feature>
<organism evidence="3 4">
    <name type="scientific">Olea europaea subsp. europaea</name>
    <dbReference type="NCBI Taxonomy" id="158383"/>
    <lineage>
        <taxon>Eukaryota</taxon>
        <taxon>Viridiplantae</taxon>
        <taxon>Streptophyta</taxon>
        <taxon>Embryophyta</taxon>
        <taxon>Tracheophyta</taxon>
        <taxon>Spermatophyta</taxon>
        <taxon>Magnoliopsida</taxon>
        <taxon>eudicotyledons</taxon>
        <taxon>Gunneridae</taxon>
        <taxon>Pentapetalae</taxon>
        <taxon>asterids</taxon>
        <taxon>lamiids</taxon>
        <taxon>Lamiales</taxon>
        <taxon>Oleaceae</taxon>
        <taxon>Oleeae</taxon>
        <taxon>Olea</taxon>
    </lineage>
</organism>
<dbReference type="PROSITE" id="PS51257">
    <property type="entry name" value="PROKAR_LIPOPROTEIN"/>
    <property type="match status" value="1"/>
</dbReference>
<feature type="region of interest" description="Disordered" evidence="1">
    <location>
        <begin position="26"/>
        <end position="79"/>
    </location>
</feature>
<keyword evidence="4" id="KW-1185">Reference proteome</keyword>
<reference evidence="3 4" key="1">
    <citation type="submission" date="2019-12" db="EMBL/GenBank/DDBJ databases">
        <authorList>
            <person name="Alioto T."/>
            <person name="Alioto T."/>
            <person name="Gomez Garrido J."/>
        </authorList>
    </citation>
    <scope>NUCLEOTIDE SEQUENCE [LARGE SCALE GENOMIC DNA]</scope>
</reference>
<evidence type="ECO:0000256" key="1">
    <source>
        <dbReference type="SAM" id="MobiDB-lite"/>
    </source>
</evidence>
<feature type="region of interest" description="Disordered" evidence="1">
    <location>
        <begin position="94"/>
        <end position="131"/>
    </location>
</feature>
<feature type="compositionally biased region" description="Low complexity" evidence="1">
    <location>
        <begin position="94"/>
        <end position="107"/>
    </location>
</feature>
<gene>
    <name evidence="3" type="ORF">OLEA9_A076648</name>
</gene>
<dbReference type="AlphaFoldDB" id="A0A8S0TNN3"/>
<sequence length="527" mass="57311">MSTTKATIVALALIAGLACVQAAGGIKGRQPEESQQRIQAVKGLRPPAQQQQYLPPPPPPQPIALLPPPPPPQQAIKAGPGQVAPVFSAVRVQPAPQQQQQIQTDAQTLRRAQTNVRNRQPPPPPPRGQLATSTMTTCLRATTLRGLCGASGRLRCARWKTLAGRLMNSVARPSLRSRRVVSPSFSQKFSPRRSHAVARAPIRANGKTVCGAQSSPAESLDKARLARPVRSSQFFGPFIFHARSATAVRGRAPSASFNKRHACVDLNPSRTGCNRACLLCARAASGLVTKLNTKNQCLLTDDRARAAHERELDLSCHANHDPPTGPLELLLFMIAGWRVLRNRPTVWLAACACCATRPPRFAHRNLCVPFREGEDGRDRRVDYVADASGFRATVRSNEMGTADKDSADVDWQVQAPSEGQLRAAEAATQAARQRAALAPPPQQLQPIASASSQSASKFSSPRQRGSASTQQLSKTNAPQQQQQQQQQVAQQAQISQQLQEPFEQIRQSELSTRARKSRHAPFYLFTV</sequence>
<comment type="caution">
    <text evidence="3">The sequence shown here is derived from an EMBL/GenBank/DDBJ whole genome shotgun (WGS) entry which is preliminary data.</text>
</comment>
<evidence type="ECO:0000313" key="3">
    <source>
        <dbReference type="EMBL" id="CAA3006412.1"/>
    </source>
</evidence>
<evidence type="ECO:0000313" key="4">
    <source>
        <dbReference type="Proteomes" id="UP000594638"/>
    </source>
</evidence>
<dbReference type="Gramene" id="OE9A076648T1">
    <property type="protein sequence ID" value="OE9A076648C1"/>
    <property type="gene ID" value="OE9A076648"/>
</dbReference>
<proteinExistence type="predicted"/>
<dbReference type="EMBL" id="CACTIH010007260">
    <property type="protein sequence ID" value="CAA3006412.1"/>
    <property type="molecule type" value="Genomic_DNA"/>
</dbReference>
<dbReference type="OrthoDB" id="6418165at2759"/>
<feature type="signal peptide" evidence="2">
    <location>
        <begin position="1"/>
        <end position="22"/>
    </location>
</feature>
<name>A0A8S0TNN3_OLEEU</name>
<feature type="compositionally biased region" description="Polar residues" evidence="1">
    <location>
        <begin position="465"/>
        <end position="478"/>
    </location>
</feature>
<feature type="compositionally biased region" description="Low complexity" evidence="1">
    <location>
        <begin position="479"/>
        <end position="497"/>
    </location>
</feature>
<accession>A0A8S0TNN3</accession>
<feature type="compositionally biased region" description="Low complexity" evidence="1">
    <location>
        <begin position="420"/>
        <end position="437"/>
    </location>
</feature>
<protein>
    <submittedName>
        <fullName evidence="3">Uncharacterized protein</fullName>
    </submittedName>
</protein>
<feature type="compositionally biased region" description="Pro residues" evidence="1">
    <location>
        <begin position="54"/>
        <end position="73"/>
    </location>
</feature>
<feature type="region of interest" description="Disordered" evidence="1">
    <location>
        <begin position="417"/>
        <end position="497"/>
    </location>
</feature>
<evidence type="ECO:0000256" key="2">
    <source>
        <dbReference type="SAM" id="SignalP"/>
    </source>
</evidence>
<dbReference type="Proteomes" id="UP000594638">
    <property type="component" value="Unassembled WGS sequence"/>
</dbReference>
<keyword evidence="2" id="KW-0732">Signal</keyword>